<dbReference type="InterPro" id="IPR000847">
    <property type="entry name" value="LysR_HTH_N"/>
</dbReference>
<dbReference type="InterPro" id="IPR036388">
    <property type="entry name" value="WH-like_DNA-bd_sf"/>
</dbReference>
<dbReference type="PANTHER" id="PTHR30346:SF0">
    <property type="entry name" value="HCA OPERON TRANSCRIPTIONAL ACTIVATOR HCAR"/>
    <property type="match status" value="1"/>
</dbReference>
<dbReference type="CDD" id="cd08414">
    <property type="entry name" value="PBP2_LTTR_aromatics_like"/>
    <property type="match status" value="1"/>
</dbReference>
<evidence type="ECO:0000256" key="1">
    <source>
        <dbReference type="ARBA" id="ARBA00009437"/>
    </source>
</evidence>
<keyword evidence="4" id="KW-0804">Transcription</keyword>
<dbReference type="Gene3D" id="1.10.10.10">
    <property type="entry name" value="Winged helix-like DNA-binding domain superfamily/Winged helix DNA-binding domain"/>
    <property type="match status" value="1"/>
</dbReference>
<evidence type="ECO:0000256" key="3">
    <source>
        <dbReference type="ARBA" id="ARBA00023125"/>
    </source>
</evidence>
<keyword evidence="3" id="KW-0238">DNA-binding</keyword>
<keyword evidence="2" id="KW-0805">Transcription regulation</keyword>
<dbReference type="SUPFAM" id="SSF46785">
    <property type="entry name" value="Winged helix' DNA-binding domain"/>
    <property type="match status" value="1"/>
</dbReference>
<dbReference type="Proteomes" id="UP001596391">
    <property type="component" value="Unassembled WGS sequence"/>
</dbReference>
<dbReference type="Pfam" id="PF00126">
    <property type="entry name" value="HTH_1"/>
    <property type="match status" value="1"/>
</dbReference>
<feature type="domain" description="HTH lysR-type" evidence="5">
    <location>
        <begin position="4"/>
        <end position="61"/>
    </location>
</feature>
<comment type="similarity">
    <text evidence="1">Belongs to the LysR transcriptional regulatory family.</text>
</comment>
<dbReference type="InterPro" id="IPR005119">
    <property type="entry name" value="LysR_subst-bd"/>
</dbReference>
<dbReference type="PANTHER" id="PTHR30346">
    <property type="entry name" value="TRANSCRIPTIONAL DUAL REGULATOR HCAR-RELATED"/>
    <property type="match status" value="1"/>
</dbReference>
<dbReference type="SUPFAM" id="SSF53850">
    <property type="entry name" value="Periplasmic binding protein-like II"/>
    <property type="match status" value="1"/>
</dbReference>
<dbReference type="InterPro" id="IPR036390">
    <property type="entry name" value="WH_DNA-bd_sf"/>
</dbReference>
<name>A0ABW1Z9D2_9BACT</name>
<comment type="caution">
    <text evidence="6">The sequence shown here is derived from an EMBL/GenBank/DDBJ whole genome shotgun (WGS) entry which is preliminary data.</text>
</comment>
<organism evidence="6 7">
    <name type="scientific">Granulicella cerasi</name>
    <dbReference type="NCBI Taxonomy" id="741063"/>
    <lineage>
        <taxon>Bacteria</taxon>
        <taxon>Pseudomonadati</taxon>
        <taxon>Acidobacteriota</taxon>
        <taxon>Terriglobia</taxon>
        <taxon>Terriglobales</taxon>
        <taxon>Acidobacteriaceae</taxon>
        <taxon>Granulicella</taxon>
    </lineage>
</organism>
<accession>A0ABW1Z9D2</accession>
<evidence type="ECO:0000259" key="5">
    <source>
        <dbReference type="PROSITE" id="PS50931"/>
    </source>
</evidence>
<evidence type="ECO:0000313" key="6">
    <source>
        <dbReference type="EMBL" id="MFC6646021.1"/>
    </source>
</evidence>
<evidence type="ECO:0000256" key="4">
    <source>
        <dbReference type="ARBA" id="ARBA00023163"/>
    </source>
</evidence>
<dbReference type="PROSITE" id="PS50931">
    <property type="entry name" value="HTH_LYSR"/>
    <property type="match status" value="1"/>
</dbReference>
<gene>
    <name evidence="6" type="ORF">ACFQBQ_10595</name>
</gene>
<evidence type="ECO:0000256" key="2">
    <source>
        <dbReference type="ARBA" id="ARBA00023015"/>
    </source>
</evidence>
<dbReference type="RefSeq" id="WP_263369721.1">
    <property type="nucleotide sequence ID" value="NZ_JAGSYD010000001.1"/>
</dbReference>
<dbReference type="PRINTS" id="PR00039">
    <property type="entry name" value="HTHLYSR"/>
</dbReference>
<sequence length="297" mass="32754">MLRMELRQFRYFVAVAEELHFRRAGERLHVAQPALSLQIKQLEEELGVRLLERNQRKVELTVAGAAFLERARTLLRDAEFAAAEARRTAAGEGGSFALGFVSTASFALLPTLLRRLRQAMPKLEVHLHEWQPTVQLEALAAGTLDLGLLQAAEVPPALASHLLGRERLVVALPRRHRLAARAALRPKDLADETLFLPTRELAPTLHDAILRTFATEHTTPRRLQPVEQVQTALSLAAEGLGVSLVPAAAEHGIRPGLALRPLQAAELEVAVRAVWRLEKPVSATLRRVLAVVKTLKA</sequence>
<dbReference type="Gene3D" id="3.40.190.10">
    <property type="entry name" value="Periplasmic binding protein-like II"/>
    <property type="match status" value="2"/>
</dbReference>
<dbReference type="EMBL" id="JBHSWI010000001">
    <property type="protein sequence ID" value="MFC6646021.1"/>
    <property type="molecule type" value="Genomic_DNA"/>
</dbReference>
<dbReference type="Pfam" id="PF03466">
    <property type="entry name" value="LysR_substrate"/>
    <property type="match status" value="1"/>
</dbReference>
<proteinExistence type="inferred from homology"/>
<evidence type="ECO:0000313" key="7">
    <source>
        <dbReference type="Proteomes" id="UP001596391"/>
    </source>
</evidence>
<protein>
    <submittedName>
        <fullName evidence="6">LysR family transcriptional regulator</fullName>
    </submittedName>
</protein>
<keyword evidence="7" id="KW-1185">Reference proteome</keyword>
<reference evidence="7" key="1">
    <citation type="journal article" date="2019" name="Int. J. Syst. Evol. Microbiol.">
        <title>The Global Catalogue of Microorganisms (GCM) 10K type strain sequencing project: providing services to taxonomists for standard genome sequencing and annotation.</title>
        <authorList>
            <consortium name="The Broad Institute Genomics Platform"/>
            <consortium name="The Broad Institute Genome Sequencing Center for Infectious Disease"/>
            <person name="Wu L."/>
            <person name="Ma J."/>
        </authorList>
    </citation>
    <scope>NUCLEOTIDE SEQUENCE [LARGE SCALE GENOMIC DNA]</scope>
    <source>
        <strain evidence="7">CGMCC 1.16026</strain>
    </source>
</reference>